<dbReference type="EMBL" id="JACCJB010000015">
    <property type="protein sequence ID" value="KAF6220873.1"/>
    <property type="molecule type" value="Genomic_DNA"/>
</dbReference>
<evidence type="ECO:0000313" key="1">
    <source>
        <dbReference type="EMBL" id="KAF6220873.1"/>
    </source>
</evidence>
<accession>A0A8H6CC59</accession>
<keyword evidence="2" id="KW-1185">Reference proteome</keyword>
<dbReference type="Proteomes" id="UP000593566">
    <property type="component" value="Unassembled WGS sequence"/>
</dbReference>
<reference evidence="1 2" key="1">
    <citation type="journal article" date="2020" name="Genomics">
        <title>Complete, high-quality genomes from long-read metagenomic sequencing of two wolf lichen thalli reveals enigmatic genome architecture.</title>
        <authorList>
            <person name="McKenzie S.K."/>
            <person name="Walston R.F."/>
            <person name="Allen J.L."/>
        </authorList>
    </citation>
    <scope>NUCLEOTIDE SEQUENCE [LARGE SCALE GENOMIC DNA]</scope>
    <source>
        <strain evidence="1">WasteWater1</strain>
    </source>
</reference>
<dbReference type="AlphaFoldDB" id="A0A8H6CC59"/>
<proteinExistence type="predicted"/>
<organism evidence="1 2">
    <name type="scientific">Letharia lupina</name>
    <dbReference type="NCBI Taxonomy" id="560253"/>
    <lineage>
        <taxon>Eukaryota</taxon>
        <taxon>Fungi</taxon>
        <taxon>Dikarya</taxon>
        <taxon>Ascomycota</taxon>
        <taxon>Pezizomycotina</taxon>
        <taxon>Lecanoromycetes</taxon>
        <taxon>OSLEUM clade</taxon>
        <taxon>Lecanoromycetidae</taxon>
        <taxon>Lecanorales</taxon>
        <taxon>Lecanorineae</taxon>
        <taxon>Parmeliaceae</taxon>
        <taxon>Letharia</taxon>
    </lineage>
</organism>
<sequence>MTAPTHVKVLVLTQKGLQYPEYIKSVDTPNRQRIPSTDLDPKLRALLKSQIPTITSHLYHGTEHADYSDVGPLPDTRLHYWSENAWAKRTVICLSKYHVFCTLQKGETLLPNPWSGNIFSGDMFILKFPNTEGPDGRRFYEDIDPGTTLREILRVDAEVAAVFEEAMKEYFTRRWEVSATVESWE</sequence>
<protein>
    <submittedName>
        <fullName evidence="1">Uncharacterized protein</fullName>
    </submittedName>
</protein>
<name>A0A8H6CC59_9LECA</name>
<dbReference type="GeneID" id="59330966"/>
<evidence type="ECO:0000313" key="2">
    <source>
        <dbReference type="Proteomes" id="UP000593566"/>
    </source>
</evidence>
<gene>
    <name evidence="1" type="ORF">HO133_002553</name>
</gene>
<comment type="caution">
    <text evidence="1">The sequence shown here is derived from an EMBL/GenBank/DDBJ whole genome shotgun (WGS) entry which is preliminary data.</text>
</comment>
<dbReference type="RefSeq" id="XP_037150308.1">
    <property type="nucleotide sequence ID" value="XM_037293479.1"/>
</dbReference>